<keyword evidence="1" id="KW-0489">Methyltransferase</keyword>
<dbReference type="EMBL" id="BQKI01000010">
    <property type="protein sequence ID" value="GJN04080.1"/>
    <property type="molecule type" value="Genomic_DNA"/>
</dbReference>
<dbReference type="InterPro" id="IPR036388">
    <property type="entry name" value="WH-like_DNA-bd_sf"/>
</dbReference>
<dbReference type="Pfam" id="PF08100">
    <property type="entry name" value="Dimerisation"/>
    <property type="match status" value="1"/>
</dbReference>
<dbReference type="GO" id="GO:0008757">
    <property type="term" value="F:S-adenosylmethionine-dependent methyltransferase activity"/>
    <property type="evidence" value="ECO:0007669"/>
    <property type="project" value="UniProtKB-ARBA"/>
</dbReference>
<evidence type="ECO:0000256" key="3">
    <source>
        <dbReference type="ARBA" id="ARBA00022691"/>
    </source>
</evidence>
<dbReference type="InterPro" id="IPR029063">
    <property type="entry name" value="SAM-dependent_MTases_sf"/>
</dbReference>
<accession>A0AAV5D1F1</accession>
<organism evidence="7 8">
    <name type="scientific">Eleusine coracana subsp. coracana</name>
    <dbReference type="NCBI Taxonomy" id="191504"/>
    <lineage>
        <taxon>Eukaryota</taxon>
        <taxon>Viridiplantae</taxon>
        <taxon>Streptophyta</taxon>
        <taxon>Embryophyta</taxon>
        <taxon>Tracheophyta</taxon>
        <taxon>Spermatophyta</taxon>
        <taxon>Magnoliopsida</taxon>
        <taxon>Liliopsida</taxon>
        <taxon>Poales</taxon>
        <taxon>Poaceae</taxon>
        <taxon>PACMAD clade</taxon>
        <taxon>Chloridoideae</taxon>
        <taxon>Cynodonteae</taxon>
        <taxon>Eleusininae</taxon>
        <taxon>Eleusine</taxon>
    </lineage>
</organism>
<dbReference type="PIRSF" id="PIRSF005739">
    <property type="entry name" value="O-mtase"/>
    <property type="match status" value="1"/>
</dbReference>
<dbReference type="GO" id="GO:0032259">
    <property type="term" value="P:methylation"/>
    <property type="evidence" value="ECO:0007669"/>
    <property type="project" value="UniProtKB-KW"/>
</dbReference>
<evidence type="ECO:0000259" key="5">
    <source>
        <dbReference type="Pfam" id="PF00891"/>
    </source>
</evidence>
<dbReference type="Gene3D" id="1.10.10.10">
    <property type="entry name" value="Winged helix-like DNA-binding domain superfamily/Winged helix DNA-binding domain"/>
    <property type="match status" value="1"/>
</dbReference>
<dbReference type="InterPro" id="IPR036390">
    <property type="entry name" value="WH_DNA-bd_sf"/>
</dbReference>
<evidence type="ECO:0008006" key="9">
    <source>
        <dbReference type="Google" id="ProtNLM"/>
    </source>
</evidence>
<dbReference type="FunFam" id="3.40.50.150:FF:000057">
    <property type="entry name" value="O-methyltransferase ZRP4"/>
    <property type="match status" value="1"/>
</dbReference>
<dbReference type="PANTHER" id="PTHR11746">
    <property type="entry name" value="O-METHYLTRANSFERASE"/>
    <property type="match status" value="1"/>
</dbReference>
<keyword evidence="8" id="KW-1185">Reference proteome</keyword>
<evidence type="ECO:0000313" key="7">
    <source>
        <dbReference type="EMBL" id="GJN04080.1"/>
    </source>
</evidence>
<protein>
    <recommendedName>
        <fullName evidence="9">O-methyltransferase ZRP4</fullName>
    </recommendedName>
</protein>
<dbReference type="GO" id="GO:0008171">
    <property type="term" value="F:O-methyltransferase activity"/>
    <property type="evidence" value="ECO:0007669"/>
    <property type="project" value="InterPro"/>
</dbReference>
<dbReference type="Proteomes" id="UP001054889">
    <property type="component" value="Unassembled WGS sequence"/>
</dbReference>
<reference evidence="7" key="1">
    <citation type="journal article" date="2018" name="DNA Res.">
        <title>Multiple hybrid de novo genome assembly of finger millet, an orphan allotetraploid crop.</title>
        <authorList>
            <person name="Hatakeyama M."/>
            <person name="Aluri S."/>
            <person name="Balachadran M.T."/>
            <person name="Sivarajan S.R."/>
            <person name="Patrignani A."/>
            <person name="Gruter S."/>
            <person name="Poveda L."/>
            <person name="Shimizu-Inatsugi R."/>
            <person name="Baeten J."/>
            <person name="Francoijs K.J."/>
            <person name="Nataraja K.N."/>
            <person name="Reddy Y.A.N."/>
            <person name="Phadnis S."/>
            <person name="Ravikumar R.L."/>
            <person name="Schlapbach R."/>
            <person name="Sreeman S.M."/>
            <person name="Shimizu K.K."/>
        </authorList>
    </citation>
    <scope>NUCLEOTIDE SEQUENCE</scope>
</reference>
<sequence length="360" mass="39268">MAHQDPRTPPVKHAPTTTGSAADDELLHAQAELWCHGLAHLKSIALQCAIKLGIPTAIHRCGGAASLPQLYASSLIPVPASKQPCLSRVMKLLAASGIFWEREAGVYCLTPVSCLLVEDDITFRASQCIAEWLVAGNEDDDDGAAETPLMMTYGMSLYDLVGHDTEFGTLFYKAMSGDSHFLAEILLRQCGEVFAGATSVVDVGGGDGMTAKDIAKAFPHVRCSVLELPQLVDSVLPLIDDAVEFIAGDMMHFIPPADVVLLKFVLHNWSDEDCVQILRRAKEAVSTREQGKVVIIDTVIGSASKQTFEAQLLMDLVMMMLTMGEERVEEKWHRMFLDAGFSRYKISAVLGCRSLIEVYP</sequence>
<dbReference type="AlphaFoldDB" id="A0AAV5D1F1"/>
<reference evidence="7" key="2">
    <citation type="submission" date="2021-12" db="EMBL/GenBank/DDBJ databases">
        <title>Resequencing data analysis of finger millet.</title>
        <authorList>
            <person name="Hatakeyama M."/>
            <person name="Aluri S."/>
            <person name="Balachadran M.T."/>
            <person name="Sivarajan S.R."/>
            <person name="Poveda L."/>
            <person name="Shimizu-Inatsugi R."/>
            <person name="Schlapbach R."/>
            <person name="Sreeman S.M."/>
            <person name="Shimizu K.K."/>
        </authorList>
    </citation>
    <scope>NUCLEOTIDE SEQUENCE</scope>
</reference>
<feature type="domain" description="O-methyltransferase C-terminal" evidence="5">
    <location>
        <begin position="145"/>
        <end position="342"/>
    </location>
</feature>
<dbReference type="Pfam" id="PF00891">
    <property type="entry name" value="Methyltransf_2"/>
    <property type="match status" value="1"/>
</dbReference>
<evidence type="ECO:0000256" key="2">
    <source>
        <dbReference type="ARBA" id="ARBA00022679"/>
    </source>
</evidence>
<evidence type="ECO:0000256" key="4">
    <source>
        <dbReference type="PIRSR" id="PIRSR005739-1"/>
    </source>
</evidence>
<name>A0AAV5D1F1_ELECO</name>
<evidence type="ECO:0000313" key="8">
    <source>
        <dbReference type="Proteomes" id="UP001054889"/>
    </source>
</evidence>
<dbReference type="SUPFAM" id="SSF53335">
    <property type="entry name" value="S-adenosyl-L-methionine-dependent methyltransferases"/>
    <property type="match status" value="1"/>
</dbReference>
<dbReference type="SUPFAM" id="SSF46785">
    <property type="entry name" value="Winged helix' DNA-binding domain"/>
    <property type="match status" value="1"/>
</dbReference>
<feature type="domain" description="O-methyltransferase dimerisation" evidence="6">
    <location>
        <begin position="36"/>
        <end position="118"/>
    </location>
</feature>
<keyword evidence="3" id="KW-0949">S-adenosyl-L-methionine</keyword>
<feature type="active site" description="Proton acceptor" evidence="4">
    <location>
        <position position="267"/>
    </location>
</feature>
<dbReference type="PROSITE" id="PS51683">
    <property type="entry name" value="SAM_OMT_II"/>
    <property type="match status" value="1"/>
</dbReference>
<dbReference type="InterPro" id="IPR012967">
    <property type="entry name" value="COMT_dimerisation"/>
</dbReference>
<evidence type="ECO:0000256" key="1">
    <source>
        <dbReference type="ARBA" id="ARBA00022603"/>
    </source>
</evidence>
<gene>
    <name evidence="7" type="primary">ga21596</name>
    <name evidence="7" type="ORF">PR202_ga21596</name>
</gene>
<dbReference type="InterPro" id="IPR001077">
    <property type="entry name" value="COMT_C"/>
</dbReference>
<evidence type="ECO:0000259" key="6">
    <source>
        <dbReference type="Pfam" id="PF08100"/>
    </source>
</evidence>
<dbReference type="GO" id="GO:0046983">
    <property type="term" value="F:protein dimerization activity"/>
    <property type="evidence" value="ECO:0007669"/>
    <property type="project" value="InterPro"/>
</dbReference>
<comment type="caution">
    <text evidence="7">The sequence shown here is derived from an EMBL/GenBank/DDBJ whole genome shotgun (WGS) entry which is preliminary data.</text>
</comment>
<keyword evidence="2" id="KW-0808">Transferase</keyword>
<proteinExistence type="predicted"/>
<dbReference type="InterPro" id="IPR016461">
    <property type="entry name" value="COMT-like"/>
</dbReference>
<dbReference type="Gene3D" id="3.40.50.150">
    <property type="entry name" value="Vaccinia Virus protein VP39"/>
    <property type="match status" value="1"/>
</dbReference>